<dbReference type="AlphaFoldDB" id="A0A1I7WCB0"/>
<evidence type="ECO:0000313" key="1">
    <source>
        <dbReference type="Proteomes" id="UP000095283"/>
    </source>
</evidence>
<sequence length="59" mass="7061">MFADSVNFMIFYIHHLPSTIKMSIKGRNDLESSKRRHYNIKQNYCPCYKAFTTSLYVHN</sequence>
<dbReference type="Proteomes" id="UP000095283">
    <property type="component" value="Unplaced"/>
</dbReference>
<name>A0A1I7WCB0_HETBA</name>
<reference evidence="2" key="1">
    <citation type="submission" date="2016-11" db="UniProtKB">
        <authorList>
            <consortium name="WormBaseParasite"/>
        </authorList>
    </citation>
    <scope>IDENTIFICATION</scope>
</reference>
<accession>A0A1I7WCB0</accession>
<organism evidence="1 2">
    <name type="scientific">Heterorhabditis bacteriophora</name>
    <name type="common">Entomopathogenic nematode worm</name>
    <dbReference type="NCBI Taxonomy" id="37862"/>
    <lineage>
        <taxon>Eukaryota</taxon>
        <taxon>Metazoa</taxon>
        <taxon>Ecdysozoa</taxon>
        <taxon>Nematoda</taxon>
        <taxon>Chromadorea</taxon>
        <taxon>Rhabditida</taxon>
        <taxon>Rhabditina</taxon>
        <taxon>Rhabditomorpha</taxon>
        <taxon>Strongyloidea</taxon>
        <taxon>Heterorhabditidae</taxon>
        <taxon>Heterorhabditis</taxon>
    </lineage>
</organism>
<protein>
    <submittedName>
        <fullName evidence="2">Ovule protein</fullName>
    </submittedName>
</protein>
<evidence type="ECO:0000313" key="2">
    <source>
        <dbReference type="WBParaSite" id="Hba_02313"/>
    </source>
</evidence>
<dbReference type="WBParaSite" id="Hba_02313">
    <property type="protein sequence ID" value="Hba_02313"/>
    <property type="gene ID" value="Hba_02313"/>
</dbReference>
<keyword evidence="1" id="KW-1185">Reference proteome</keyword>
<proteinExistence type="predicted"/>